<proteinExistence type="predicted"/>
<accession>A0A0F9P3G3</accession>
<evidence type="ECO:0000313" key="1">
    <source>
        <dbReference type="EMBL" id="KKN24619.1"/>
    </source>
</evidence>
<dbReference type="AlphaFoldDB" id="A0A0F9P3G3"/>
<name>A0A0F9P3G3_9ZZZZ</name>
<gene>
    <name evidence="1" type="ORF">LCGC14_0893030</name>
</gene>
<protein>
    <submittedName>
        <fullName evidence="1">Uncharacterized protein</fullName>
    </submittedName>
</protein>
<reference evidence="1" key="1">
    <citation type="journal article" date="2015" name="Nature">
        <title>Complex archaea that bridge the gap between prokaryotes and eukaryotes.</title>
        <authorList>
            <person name="Spang A."/>
            <person name="Saw J.H."/>
            <person name="Jorgensen S.L."/>
            <person name="Zaremba-Niedzwiedzka K."/>
            <person name="Martijn J."/>
            <person name="Lind A.E."/>
            <person name="van Eijk R."/>
            <person name="Schleper C."/>
            <person name="Guy L."/>
            <person name="Ettema T.J."/>
        </authorList>
    </citation>
    <scope>NUCLEOTIDE SEQUENCE</scope>
</reference>
<sequence>MSHTIEKDWTTRAGLRAVCLLIEDGPAWRCGYVEVSADHPLFGVQYGEHSKVLCSAWAAAQDGPIGKRGVIPMFCAAHEPTKATPERVFDVHGSITYSASGVGGYPIKSDGWWFGFDCNHAGDEAGRTEAYVVSECEQLAKQIVEAAKENR</sequence>
<dbReference type="EMBL" id="LAZR01002870">
    <property type="protein sequence ID" value="KKN24619.1"/>
    <property type="molecule type" value="Genomic_DNA"/>
</dbReference>
<organism evidence="1">
    <name type="scientific">marine sediment metagenome</name>
    <dbReference type="NCBI Taxonomy" id="412755"/>
    <lineage>
        <taxon>unclassified sequences</taxon>
        <taxon>metagenomes</taxon>
        <taxon>ecological metagenomes</taxon>
    </lineage>
</organism>
<comment type="caution">
    <text evidence="1">The sequence shown here is derived from an EMBL/GenBank/DDBJ whole genome shotgun (WGS) entry which is preliminary data.</text>
</comment>